<evidence type="ECO:0000256" key="1">
    <source>
        <dbReference type="ARBA" id="ARBA00004123"/>
    </source>
</evidence>
<evidence type="ECO:0000313" key="7">
    <source>
        <dbReference type="EMBL" id="KAJ9685161.1"/>
    </source>
</evidence>
<comment type="caution">
    <text evidence="7">The sequence shown here is derived from an EMBL/GenBank/DDBJ whole genome shotgun (WGS) entry which is preliminary data.</text>
</comment>
<dbReference type="AlphaFoldDB" id="A0AA38ZA00"/>
<keyword evidence="3" id="KW-0238">DNA-binding</keyword>
<evidence type="ECO:0000313" key="8">
    <source>
        <dbReference type="Proteomes" id="UP001168098"/>
    </source>
</evidence>
<evidence type="ECO:0000256" key="3">
    <source>
        <dbReference type="ARBA" id="ARBA00023125"/>
    </source>
</evidence>
<dbReference type="InterPro" id="IPR001739">
    <property type="entry name" value="Methyl_CpG_DNA-bd"/>
</dbReference>
<dbReference type="GO" id="GO:0003677">
    <property type="term" value="F:DNA binding"/>
    <property type="evidence" value="ECO:0007669"/>
    <property type="project" value="UniProtKB-KW"/>
</dbReference>
<dbReference type="PROSITE" id="PS50982">
    <property type="entry name" value="MBD"/>
    <property type="match status" value="1"/>
</dbReference>
<proteinExistence type="predicted"/>
<dbReference type="Proteomes" id="UP001168098">
    <property type="component" value="Unassembled WGS sequence"/>
</dbReference>
<gene>
    <name evidence="7" type="ORF">PVL29_017266</name>
</gene>
<evidence type="ECO:0000256" key="5">
    <source>
        <dbReference type="ARBA" id="ARBA00023242"/>
    </source>
</evidence>
<dbReference type="Gene3D" id="3.30.890.10">
    <property type="entry name" value="Methyl-cpg-binding Protein 2, Chain A"/>
    <property type="match status" value="1"/>
</dbReference>
<keyword evidence="5" id="KW-0539">Nucleus</keyword>
<feature type="domain" description="MBD" evidence="6">
    <location>
        <begin position="41"/>
        <end position="107"/>
    </location>
</feature>
<evidence type="ECO:0000256" key="2">
    <source>
        <dbReference type="ARBA" id="ARBA00023015"/>
    </source>
</evidence>
<dbReference type="GO" id="GO:0005634">
    <property type="term" value="C:nucleus"/>
    <property type="evidence" value="ECO:0007669"/>
    <property type="project" value="UniProtKB-SubCell"/>
</dbReference>
<keyword evidence="2" id="KW-0805">Transcription regulation</keyword>
<comment type="subcellular location">
    <subcellularLocation>
        <location evidence="1">Nucleus</location>
    </subcellularLocation>
</comment>
<protein>
    <recommendedName>
        <fullName evidence="6">MBD domain-containing protein</fullName>
    </recommendedName>
</protein>
<dbReference type="EMBL" id="JARBHA010000013">
    <property type="protein sequence ID" value="KAJ9685161.1"/>
    <property type="molecule type" value="Genomic_DNA"/>
</dbReference>
<sequence length="107" mass="12172">MNSDTLVSTDMKYDAPIVEKEVEPKTPMLMSTSLTPQMPVIIGLDPTSFGLPNGWTVEQRYRTSSKYIKKSDKFFYELGTRKMFRSLKSAHKYLKEKAKNEALEGSG</sequence>
<dbReference type="SUPFAM" id="SSF54171">
    <property type="entry name" value="DNA-binding domain"/>
    <property type="match status" value="1"/>
</dbReference>
<evidence type="ECO:0000259" key="6">
    <source>
        <dbReference type="PROSITE" id="PS50982"/>
    </source>
</evidence>
<accession>A0AA38ZA00</accession>
<reference evidence="7 8" key="1">
    <citation type="journal article" date="2023" name="BMC Biotechnol.">
        <title>Vitis rotundifolia cv Carlos genome sequencing.</title>
        <authorList>
            <person name="Huff M."/>
            <person name="Hulse-Kemp A."/>
            <person name="Scheffler B."/>
            <person name="Youngblood R."/>
            <person name="Simpson S."/>
            <person name="Babiker E."/>
            <person name="Staton M."/>
        </authorList>
    </citation>
    <scope>NUCLEOTIDE SEQUENCE [LARGE SCALE GENOMIC DNA]</scope>
    <source>
        <tissue evidence="7">Leaf</tissue>
    </source>
</reference>
<dbReference type="InterPro" id="IPR016177">
    <property type="entry name" value="DNA-bd_dom_sf"/>
</dbReference>
<keyword evidence="4" id="KW-0804">Transcription</keyword>
<dbReference type="Pfam" id="PF01429">
    <property type="entry name" value="MBD"/>
    <property type="match status" value="1"/>
</dbReference>
<organism evidence="7 8">
    <name type="scientific">Vitis rotundifolia</name>
    <name type="common">Muscadine grape</name>
    <dbReference type="NCBI Taxonomy" id="103349"/>
    <lineage>
        <taxon>Eukaryota</taxon>
        <taxon>Viridiplantae</taxon>
        <taxon>Streptophyta</taxon>
        <taxon>Embryophyta</taxon>
        <taxon>Tracheophyta</taxon>
        <taxon>Spermatophyta</taxon>
        <taxon>Magnoliopsida</taxon>
        <taxon>eudicotyledons</taxon>
        <taxon>Gunneridae</taxon>
        <taxon>Pentapetalae</taxon>
        <taxon>rosids</taxon>
        <taxon>Vitales</taxon>
        <taxon>Vitaceae</taxon>
        <taxon>Viteae</taxon>
        <taxon>Vitis</taxon>
    </lineage>
</organism>
<name>A0AA38ZA00_VITRO</name>
<evidence type="ECO:0000256" key="4">
    <source>
        <dbReference type="ARBA" id="ARBA00023163"/>
    </source>
</evidence>
<keyword evidence="8" id="KW-1185">Reference proteome</keyword>